<accession>A0A8T0I1U0</accession>
<dbReference type="Pfam" id="PF13879">
    <property type="entry name" value="Hmw_CFAP97"/>
    <property type="match status" value="1"/>
</dbReference>
<proteinExistence type="inferred from homology"/>
<evidence type="ECO:0000256" key="1">
    <source>
        <dbReference type="ARBA" id="ARBA00008315"/>
    </source>
</evidence>
<gene>
    <name evidence="3" type="ORF">KC19_5G123700</name>
</gene>
<comment type="caution">
    <text evidence="3">The sequence shown here is derived from an EMBL/GenBank/DDBJ whole genome shotgun (WGS) entry which is preliminary data.</text>
</comment>
<dbReference type="AlphaFoldDB" id="A0A8T0I1U0"/>
<evidence type="ECO:0000313" key="3">
    <source>
        <dbReference type="EMBL" id="KAG0576987.1"/>
    </source>
</evidence>
<evidence type="ECO:0000313" key="4">
    <source>
        <dbReference type="Proteomes" id="UP000822688"/>
    </source>
</evidence>
<dbReference type="OrthoDB" id="2163395at2759"/>
<name>A0A8T0I1U0_CERPU</name>
<comment type="similarity">
    <text evidence="1">Belongs to the CFAP97 family.</text>
</comment>
<feature type="compositionally biased region" description="Polar residues" evidence="2">
    <location>
        <begin position="113"/>
        <end position="124"/>
    </location>
</feature>
<protein>
    <submittedName>
        <fullName evidence="3">Uncharacterized protein</fullName>
    </submittedName>
</protein>
<dbReference type="InterPro" id="IPR029488">
    <property type="entry name" value="Hmw/CFAP97"/>
</dbReference>
<sequence>MTESNVLVKRQRERELKQHQDRILNMRPCIDTKPGIVRQSLSPVTKRPARVRIDKGKLRQIEQQNHRLLMRLRYIHKHYSLYMPRKSVYLQRGEAGRVMKPAKKQEKSEETTDSLVTPMSPDNHSVNRELANRVAGMELREKC</sequence>
<reference evidence="3" key="1">
    <citation type="submission" date="2020-06" db="EMBL/GenBank/DDBJ databases">
        <title>WGS assembly of Ceratodon purpureus strain R40.</title>
        <authorList>
            <person name="Carey S.B."/>
            <person name="Jenkins J."/>
            <person name="Shu S."/>
            <person name="Lovell J.T."/>
            <person name="Sreedasyam A."/>
            <person name="Maumus F."/>
            <person name="Tiley G.P."/>
            <person name="Fernandez-Pozo N."/>
            <person name="Barry K."/>
            <person name="Chen C."/>
            <person name="Wang M."/>
            <person name="Lipzen A."/>
            <person name="Daum C."/>
            <person name="Saski C.A."/>
            <person name="Payton A.C."/>
            <person name="Mcbreen J.C."/>
            <person name="Conrad R.E."/>
            <person name="Kollar L.M."/>
            <person name="Olsson S."/>
            <person name="Huttunen S."/>
            <person name="Landis J.B."/>
            <person name="Wickett N.J."/>
            <person name="Johnson M.G."/>
            <person name="Rensing S.A."/>
            <person name="Grimwood J."/>
            <person name="Schmutz J."/>
            <person name="Mcdaniel S.F."/>
        </authorList>
    </citation>
    <scope>NUCLEOTIDE SEQUENCE</scope>
    <source>
        <strain evidence="3">R40</strain>
    </source>
</reference>
<keyword evidence="4" id="KW-1185">Reference proteome</keyword>
<dbReference type="EMBL" id="CM026425">
    <property type="protein sequence ID" value="KAG0576987.1"/>
    <property type="molecule type" value="Genomic_DNA"/>
</dbReference>
<evidence type="ECO:0000256" key="2">
    <source>
        <dbReference type="SAM" id="MobiDB-lite"/>
    </source>
</evidence>
<feature type="region of interest" description="Disordered" evidence="2">
    <location>
        <begin position="97"/>
        <end position="125"/>
    </location>
</feature>
<dbReference type="Proteomes" id="UP000822688">
    <property type="component" value="Chromosome 5"/>
</dbReference>
<organism evidence="3 4">
    <name type="scientific">Ceratodon purpureus</name>
    <name type="common">Fire moss</name>
    <name type="synonym">Dicranum purpureum</name>
    <dbReference type="NCBI Taxonomy" id="3225"/>
    <lineage>
        <taxon>Eukaryota</taxon>
        <taxon>Viridiplantae</taxon>
        <taxon>Streptophyta</taxon>
        <taxon>Embryophyta</taxon>
        <taxon>Bryophyta</taxon>
        <taxon>Bryophytina</taxon>
        <taxon>Bryopsida</taxon>
        <taxon>Dicranidae</taxon>
        <taxon>Pseudoditrichales</taxon>
        <taxon>Ditrichaceae</taxon>
        <taxon>Ceratodon</taxon>
    </lineage>
</organism>